<evidence type="ECO:0000313" key="2">
    <source>
        <dbReference type="EMBL" id="KRM11577.1"/>
    </source>
</evidence>
<dbReference type="Gene3D" id="3.40.50.450">
    <property type="match status" value="1"/>
</dbReference>
<dbReference type="PANTHER" id="PTHR38440">
    <property type="entry name" value="UPF0398 PROTEIN YPSA"/>
    <property type="match status" value="1"/>
</dbReference>
<dbReference type="NCBIfam" id="NF010181">
    <property type="entry name" value="PRK13660.1"/>
    <property type="match status" value="1"/>
</dbReference>
<dbReference type="AlphaFoldDB" id="A0A0R1W7H0"/>
<dbReference type="Proteomes" id="UP000051820">
    <property type="component" value="Unassembled WGS sequence"/>
</dbReference>
<name>A0A0R1W7H0_9LACO</name>
<dbReference type="SUPFAM" id="SSF102405">
    <property type="entry name" value="MCP/YpsA-like"/>
    <property type="match status" value="1"/>
</dbReference>
<keyword evidence="3" id="KW-1185">Reference proteome</keyword>
<dbReference type="PATRIC" id="fig|1423807.3.peg.704"/>
<comment type="caution">
    <text evidence="2">The sequence shown here is derived from an EMBL/GenBank/DDBJ whole genome shotgun (WGS) entry which is preliminary data.</text>
</comment>
<evidence type="ECO:0000313" key="3">
    <source>
        <dbReference type="Proteomes" id="UP000051820"/>
    </source>
</evidence>
<dbReference type="OrthoDB" id="2301957at2"/>
<accession>A0A0R1W7H0</accession>
<sequence length="184" mass="21281">MSRLWISGYRSYELSVFQDNDPKVTVIKKAITQSLSQRIEQGVDWLITGPQLGVEQWCTECGSELKSQYPELKIAVMLPFAEFGSQWNENNRTKLQELISKADFSDQVSDSPYKSPMQLKNYQQFMLSHTDEALFIYDPEYPGKMQYDLEAAKSFADAHPYPISLIDFDELQEIATEIEEDKQE</sequence>
<dbReference type="eggNOG" id="COG4474">
    <property type="taxonomic scope" value="Bacteria"/>
</dbReference>
<proteinExistence type="inferred from homology"/>
<dbReference type="EMBL" id="AZGF01000018">
    <property type="protein sequence ID" value="KRM11577.1"/>
    <property type="molecule type" value="Genomic_DNA"/>
</dbReference>
<dbReference type="RefSeq" id="WP_010622160.1">
    <property type="nucleotide sequence ID" value="NZ_AZGF01000018.1"/>
</dbReference>
<organism evidence="2 3">
    <name type="scientific">Paucilactobacillus suebicus DSM 5007 = KCTC 3549</name>
    <dbReference type="NCBI Taxonomy" id="1423807"/>
    <lineage>
        <taxon>Bacteria</taxon>
        <taxon>Bacillati</taxon>
        <taxon>Bacillota</taxon>
        <taxon>Bacilli</taxon>
        <taxon>Lactobacillales</taxon>
        <taxon>Lactobacillaceae</taxon>
        <taxon>Paucilactobacillus</taxon>
    </lineage>
</organism>
<gene>
    <name evidence="2" type="ORF">FD16_GL000695</name>
</gene>
<dbReference type="InterPro" id="IPR010697">
    <property type="entry name" value="YspA"/>
</dbReference>
<protein>
    <recommendedName>
        <fullName evidence="1">UPF0398 protein FD16_GL000695</fullName>
    </recommendedName>
</protein>
<comment type="similarity">
    <text evidence="1">Belongs to the UPF0398 family.</text>
</comment>
<dbReference type="PANTHER" id="PTHR38440:SF1">
    <property type="entry name" value="UPF0398 PROTEIN SPR0331"/>
    <property type="match status" value="1"/>
</dbReference>
<dbReference type="PIRSF" id="PIRSF021290">
    <property type="entry name" value="DUF1273"/>
    <property type="match status" value="1"/>
</dbReference>
<dbReference type="STRING" id="1423807.FD16_GL000695"/>
<dbReference type="Pfam" id="PF06908">
    <property type="entry name" value="YpsA"/>
    <property type="match status" value="1"/>
</dbReference>
<reference evidence="2 3" key="1">
    <citation type="journal article" date="2015" name="Genome Announc.">
        <title>Expanding the biotechnology potential of lactobacilli through comparative genomics of 213 strains and associated genera.</title>
        <authorList>
            <person name="Sun Z."/>
            <person name="Harris H.M."/>
            <person name="McCann A."/>
            <person name="Guo C."/>
            <person name="Argimon S."/>
            <person name="Zhang W."/>
            <person name="Yang X."/>
            <person name="Jeffery I.B."/>
            <person name="Cooney J.C."/>
            <person name="Kagawa T.F."/>
            <person name="Liu W."/>
            <person name="Song Y."/>
            <person name="Salvetti E."/>
            <person name="Wrobel A."/>
            <person name="Rasinkangas P."/>
            <person name="Parkhill J."/>
            <person name="Rea M.C."/>
            <person name="O'Sullivan O."/>
            <person name="Ritari J."/>
            <person name="Douillard F.P."/>
            <person name="Paul Ross R."/>
            <person name="Yang R."/>
            <person name="Briner A.E."/>
            <person name="Felis G.E."/>
            <person name="de Vos W.M."/>
            <person name="Barrangou R."/>
            <person name="Klaenhammer T.R."/>
            <person name="Caufield P.W."/>
            <person name="Cui Y."/>
            <person name="Zhang H."/>
            <person name="O'Toole P.W."/>
        </authorList>
    </citation>
    <scope>NUCLEOTIDE SEQUENCE [LARGE SCALE GENOMIC DNA]</scope>
    <source>
        <strain evidence="2 3">DSM 5007</strain>
    </source>
</reference>
<dbReference type="HAMAP" id="MF_01575">
    <property type="entry name" value="UPF0398"/>
    <property type="match status" value="1"/>
</dbReference>
<evidence type="ECO:0000256" key="1">
    <source>
        <dbReference type="HAMAP-Rule" id="MF_01575"/>
    </source>
</evidence>